<protein>
    <submittedName>
        <fullName evidence="1">Uncharacterized protein</fullName>
    </submittedName>
</protein>
<dbReference type="EMBL" id="BMAO01010835">
    <property type="protein sequence ID" value="GFQ69795.1"/>
    <property type="molecule type" value="Genomic_DNA"/>
</dbReference>
<name>A0A8X6I2R0_TRICU</name>
<evidence type="ECO:0000313" key="1">
    <source>
        <dbReference type="EMBL" id="GFQ69795.1"/>
    </source>
</evidence>
<keyword evidence="2" id="KW-1185">Reference proteome</keyword>
<sequence length="54" mass="6270">MKVSRLEVEELGILEFGSSSLKKSVEDYYEFHKQFCCLVQVYDMLNVCSLKCEA</sequence>
<accession>A0A8X6I2R0</accession>
<proteinExistence type="predicted"/>
<reference evidence="1" key="1">
    <citation type="submission" date="2020-07" db="EMBL/GenBank/DDBJ databases">
        <title>Multicomponent nature underlies the extraordinary mechanical properties of spider dragline silk.</title>
        <authorList>
            <person name="Kono N."/>
            <person name="Nakamura H."/>
            <person name="Mori M."/>
            <person name="Yoshida Y."/>
            <person name="Ohtoshi R."/>
            <person name="Malay A.D."/>
            <person name="Moran D.A.P."/>
            <person name="Tomita M."/>
            <person name="Numata K."/>
            <person name="Arakawa K."/>
        </authorList>
    </citation>
    <scope>NUCLEOTIDE SEQUENCE</scope>
</reference>
<feature type="non-terminal residue" evidence="1">
    <location>
        <position position="54"/>
    </location>
</feature>
<gene>
    <name evidence="1" type="ORF">TNCT_252661</name>
</gene>
<organism evidence="1 2">
    <name type="scientific">Trichonephila clavata</name>
    <name type="common">Joro spider</name>
    <name type="synonym">Nephila clavata</name>
    <dbReference type="NCBI Taxonomy" id="2740835"/>
    <lineage>
        <taxon>Eukaryota</taxon>
        <taxon>Metazoa</taxon>
        <taxon>Ecdysozoa</taxon>
        <taxon>Arthropoda</taxon>
        <taxon>Chelicerata</taxon>
        <taxon>Arachnida</taxon>
        <taxon>Araneae</taxon>
        <taxon>Araneomorphae</taxon>
        <taxon>Entelegynae</taxon>
        <taxon>Araneoidea</taxon>
        <taxon>Nephilidae</taxon>
        <taxon>Trichonephila</taxon>
    </lineage>
</organism>
<evidence type="ECO:0000313" key="2">
    <source>
        <dbReference type="Proteomes" id="UP000887116"/>
    </source>
</evidence>
<comment type="caution">
    <text evidence="1">The sequence shown here is derived from an EMBL/GenBank/DDBJ whole genome shotgun (WGS) entry which is preliminary data.</text>
</comment>
<dbReference type="AlphaFoldDB" id="A0A8X6I2R0"/>
<dbReference type="Proteomes" id="UP000887116">
    <property type="component" value="Unassembled WGS sequence"/>
</dbReference>